<keyword evidence="5" id="KW-1185">Reference proteome</keyword>
<dbReference type="RefSeq" id="WP_051145493.1">
    <property type="nucleotide sequence ID" value="NZ_BMLB01000001.1"/>
</dbReference>
<keyword evidence="1" id="KW-0328">Glycosyltransferase</keyword>
<dbReference type="Proteomes" id="UP000662111">
    <property type="component" value="Unassembled WGS sequence"/>
</dbReference>
<protein>
    <recommendedName>
        <fullName evidence="3">Glycosyltransferase subfamily 4-like N-terminal domain-containing protein</fullName>
    </recommendedName>
</protein>
<evidence type="ECO:0000313" key="5">
    <source>
        <dbReference type="Proteomes" id="UP000662111"/>
    </source>
</evidence>
<dbReference type="EMBL" id="BMLB01000001">
    <property type="protein sequence ID" value="GGK57610.1"/>
    <property type="molecule type" value="Genomic_DNA"/>
</dbReference>
<sequence length="373" mass="40496">MTTGPVRVRMIPASHAYVASLLPVHGPARVVHLPDPPVPGAPPGQWWPHPALEPGWVRAHATDQDVVHAHFGMEGRTTAELEAWLDALGEFGLPLVHTVHDLVNPHLFDQTRQREHLSLLVRRCDGLLTLTQGAAAEVERTYGRRPLVVPHPHVVPPDLVGRPRRERDGPLRVGLHLKSLRPNLAPMRVLPALLDAVAEAATAVPGGVRLEVRGHPEVLEPFASRHDPALADLVHRLRVEPRPGVDVVVAPRLDDDALWAYLAALDVSVLPYAWGTHSGWVEACRDLGTWVLAPDVGHLTEQGGVLTWGPPDRPARADRLVELLAEGAATPAPHVGRSERERERDSVAATHAEVYAAVVAGERVDAGRDGRVA</sequence>
<keyword evidence="2" id="KW-0808">Transferase</keyword>
<dbReference type="Pfam" id="PF13439">
    <property type="entry name" value="Glyco_transf_4"/>
    <property type="match status" value="1"/>
</dbReference>
<reference evidence="5" key="1">
    <citation type="journal article" date="2019" name="Int. J. Syst. Evol. Microbiol.">
        <title>The Global Catalogue of Microorganisms (GCM) 10K type strain sequencing project: providing services to taxonomists for standard genome sequencing and annotation.</title>
        <authorList>
            <consortium name="The Broad Institute Genomics Platform"/>
            <consortium name="The Broad Institute Genome Sequencing Center for Infectious Disease"/>
            <person name="Wu L."/>
            <person name="Ma J."/>
        </authorList>
    </citation>
    <scope>NUCLEOTIDE SEQUENCE [LARGE SCALE GENOMIC DNA]</scope>
    <source>
        <strain evidence="5">CGMCC 1.5362</strain>
    </source>
</reference>
<evidence type="ECO:0000259" key="3">
    <source>
        <dbReference type="Pfam" id="PF13439"/>
    </source>
</evidence>
<name>A0ABQ2F670_9MICO</name>
<dbReference type="SUPFAM" id="SSF53756">
    <property type="entry name" value="UDP-Glycosyltransferase/glycogen phosphorylase"/>
    <property type="match status" value="1"/>
</dbReference>
<evidence type="ECO:0000313" key="4">
    <source>
        <dbReference type="EMBL" id="GGK57610.1"/>
    </source>
</evidence>
<feature type="domain" description="Glycosyltransferase subfamily 4-like N-terminal" evidence="3">
    <location>
        <begin position="29"/>
        <end position="150"/>
    </location>
</feature>
<accession>A0ABQ2F670</accession>
<dbReference type="InterPro" id="IPR028098">
    <property type="entry name" value="Glyco_trans_4-like_N"/>
</dbReference>
<evidence type="ECO:0000256" key="1">
    <source>
        <dbReference type="ARBA" id="ARBA00022676"/>
    </source>
</evidence>
<organism evidence="4 5">
    <name type="scientific">Ornithinimicrobium pekingense</name>
    <dbReference type="NCBI Taxonomy" id="384677"/>
    <lineage>
        <taxon>Bacteria</taxon>
        <taxon>Bacillati</taxon>
        <taxon>Actinomycetota</taxon>
        <taxon>Actinomycetes</taxon>
        <taxon>Micrococcales</taxon>
        <taxon>Ornithinimicrobiaceae</taxon>
        <taxon>Ornithinimicrobium</taxon>
    </lineage>
</organism>
<gene>
    <name evidence="4" type="ORF">GCM10011509_02540</name>
</gene>
<dbReference type="Gene3D" id="3.40.50.2000">
    <property type="entry name" value="Glycogen Phosphorylase B"/>
    <property type="match status" value="2"/>
</dbReference>
<proteinExistence type="predicted"/>
<evidence type="ECO:0000256" key="2">
    <source>
        <dbReference type="ARBA" id="ARBA00022679"/>
    </source>
</evidence>
<comment type="caution">
    <text evidence="4">The sequence shown here is derived from an EMBL/GenBank/DDBJ whole genome shotgun (WGS) entry which is preliminary data.</text>
</comment>